<dbReference type="OrthoDB" id="1694274at2759"/>
<gene>
    <name evidence="1" type="ORF">K402DRAFT_398369</name>
</gene>
<dbReference type="SUPFAM" id="SSF56784">
    <property type="entry name" value="HAD-like"/>
    <property type="match status" value="1"/>
</dbReference>
<dbReference type="InterPro" id="IPR036412">
    <property type="entry name" value="HAD-like_sf"/>
</dbReference>
<proteinExistence type="predicted"/>
<dbReference type="PANTHER" id="PTHR47829:SF1">
    <property type="entry name" value="HAD FAMILY PHOSPHATASE"/>
    <property type="match status" value="1"/>
</dbReference>
<dbReference type="Gene3D" id="3.40.50.1000">
    <property type="entry name" value="HAD superfamily/HAD-like"/>
    <property type="match status" value="1"/>
</dbReference>
<dbReference type="InterPro" id="IPR023198">
    <property type="entry name" value="PGP-like_dom2"/>
</dbReference>
<dbReference type="AlphaFoldDB" id="A0A6G1GLH2"/>
<name>A0A6G1GLH2_9PEZI</name>
<keyword evidence="2" id="KW-1185">Reference proteome</keyword>
<protein>
    <recommendedName>
        <fullName evidence="3">HAD-like protein</fullName>
    </recommendedName>
</protein>
<reference evidence="1" key="1">
    <citation type="journal article" date="2020" name="Stud. Mycol.">
        <title>101 Dothideomycetes genomes: a test case for predicting lifestyles and emergence of pathogens.</title>
        <authorList>
            <person name="Haridas S."/>
            <person name="Albert R."/>
            <person name="Binder M."/>
            <person name="Bloem J."/>
            <person name="Labutti K."/>
            <person name="Salamov A."/>
            <person name="Andreopoulos B."/>
            <person name="Baker S."/>
            <person name="Barry K."/>
            <person name="Bills G."/>
            <person name="Bluhm B."/>
            <person name="Cannon C."/>
            <person name="Castanera R."/>
            <person name="Culley D."/>
            <person name="Daum C."/>
            <person name="Ezra D."/>
            <person name="Gonzalez J."/>
            <person name="Henrissat B."/>
            <person name="Kuo A."/>
            <person name="Liang C."/>
            <person name="Lipzen A."/>
            <person name="Lutzoni F."/>
            <person name="Magnuson J."/>
            <person name="Mondo S."/>
            <person name="Nolan M."/>
            <person name="Ohm R."/>
            <person name="Pangilinan J."/>
            <person name="Park H.-J."/>
            <person name="Ramirez L."/>
            <person name="Alfaro M."/>
            <person name="Sun H."/>
            <person name="Tritt A."/>
            <person name="Yoshinaga Y."/>
            <person name="Zwiers L.-H."/>
            <person name="Turgeon B."/>
            <person name="Goodwin S."/>
            <person name="Spatafora J."/>
            <person name="Crous P."/>
            <person name="Grigoriev I."/>
        </authorList>
    </citation>
    <scope>NUCLEOTIDE SEQUENCE</scope>
    <source>
        <strain evidence="1">CBS 113979</strain>
    </source>
</reference>
<dbReference type="PANTHER" id="PTHR47829">
    <property type="entry name" value="HYDROLASE, PUTATIVE (AFU_ORTHOLOGUE AFUA_1G12880)-RELATED"/>
    <property type="match status" value="1"/>
</dbReference>
<dbReference type="Proteomes" id="UP000800041">
    <property type="component" value="Unassembled WGS sequence"/>
</dbReference>
<dbReference type="InterPro" id="IPR023214">
    <property type="entry name" value="HAD_sf"/>
</dbReference>
<dbReference type="NCBIfam" id="TIGR01509">
    <property type="entry name" value="HAD-SF-IA-v3"/>
    <property type="match status" value="1"/>
</dbReference>
<dbReference type="InterPro" id="IPR006439">
    <property type="entry name" value="HAD-SF_hydro_IA"/>
</dbReference>
<dbReference type="GO" id="GO:0016791">
    <property type="term" value="F:phosphatase activity"/>
    <property type="evidence" value="ECO:0007669"/>
    <property type="project" value="UniProtKB-ARBA"/>
</dbReference>
<sequence>MKSNIYSQVVSPFQAIVDYENALGIPLGYVNSTISRLSPNGAWQKVERGEIPLGSAFFAAFQEELRSPDAWKHFYLKSKSKKTGKARDIGSSGSSGWAVLELQAGGAVPPAPPGIQKIEADKMFWSMMKNSRRPDPWMFPALQKLKRSGQFVLGALSNTIIFPEDIKDDEGVAFESGLRIDGEGEVKQEGKAGGSAWEGGDAGHVQIRDMFDVFVSSAHVGLRKPDPRIYELAAKELDRLSMEKGKGHVQTSDVVFLDDIGENLKRAKAMGFGTIKVNLGKSRDAVVELEKITGMKLVEDTARL</sequence>
<dbReference type="InterPro" id="IPR052898">
    <property type="entry name" value="ACAD10-like"/>
</dbReference>
<organism evidence="1 2">
    <name type="scientific">Aulographum hederae CBS 113979</name>
    <dbReference type="NCBI Taxonomy" id="1176131"/>
    <lineage>
        <taxon>Eukaryota</taxon>
        <taxon>Fungi</taxon>
        <taxon>Dikarya</taxon>
        <taxon>Ascomycota</taxon>
        <taxon>Pezizomycotina</taxon>
        <taxon>Dothideomycetes</taxon>
        <taxon>Pleosporomycetidae</taxon>
        <taxon>Aulographales</taxon>
        <taxon>Aulographaceae</taxon>
    </lineage>
</organism>
<evidence type="ECO:0008006" key="3">
    <source>
        <dbReference type="Google" id="ProtNLM"/>
    </source>
</evidence>
<evidence type="ECO:0000313" key="2">
    <source>
        <dbReference type="Proteomes" id="UP000800041"/>
    </source>
</evidence>
<accession>A0A6G1GLH2</accession>
<dbReference type="Gene3D" id="1.10.150.240">
    <property type="entry name" value="Putative phosphatase, domain 2"/>
    <property type="match status" value="1"/>
</dbReference>
<evidence type="ECO:0000313" key="1">
    <source>
        <dbReference type="EMBL" id="KAF1981609.1"/>
    </source>
</evidence>
<dbReference type="EMBL" id="ML977196">
    <property type="protein sequence ID" value="KAF1981609.1"/>
    <property type="molecule type" value="Genomic_DNA"/>
</dbReference>